<feature type="transmembrane region" description="Helical" evidence="1">
    <location>
        <begin position="111"/>
        <end position="130"/>
    </location>
</feature>
<gene>
    <name evidence="2" type="ORF">NU08_2517</name>
</gene>
<evidence type="ECO:0000256" key="1">
    <source>
        <dbReference type="SAM" id="Phobius"/>
    </source>
</evidence>
<feature type="transmembrane region" description="Helical" evidence="1">
    <location>
        <begin position="136"/>
        <end position="153"/>
    </location>
</feature>
<comment type="caution">
    <text evidence="2">The sequence shown here is derived from an EMBL/GenBank/DDBJ whole genome shotgun (WGS) entry which is preliminary data.</text>
</comment>
<dbReference type="OrthoDB" id="1373604at2"/>
<evidence type="ECO:0000313" key="2">
    <source>
        <dbReference type="EMBL" id="RYJ38540.1"/>
    </source>
</evidence>
<keyword evidence="1" id="KW-0472">Membrane</keyword>
<reference evidence="2 3" key="1">
    <citation type="submission" date="2014-12" db="EMBL/GenBank/DDBJ databases">
        <title>Genome sequence of Flavobacterium anhuiense RCM74.</title>
        <authorList>
            <person name="Kim J.F."/>
            <person name="Song J.Y."/>
            <person name="Kwak M.-J."/>
            <person name="Lee S.-W."/>
        </authorList>
    </citation>
    <scope>NUCLEOTIDE SEQUENCE [LARGE SCALE GENOMIC DNA]</scope>
    <source>
        <strain evidence="2 3">RCM74</strain>
    </source>
</reference>
<name>A0A444VY49_9FLAO</name>
<proteinExistence type="predicted"/>
<dbReference type="AlphaFoldDB" id="A0A444VY49"/>
<accession>A0A444VY49</accession>
<dbReference type="RefSeq" id="WP_129747343.1">
    <property type="nucleotide sequence ID" value="NZ_JUIV01000008.1"/>
</dbReference>
<dbReference type="Proteomes" id="UP000290433">
    <property type="component" value="Unassembled WGS sequence"/>
</dbReference>
<organism evidence="2 3">
    <name type="scientific">Flavobacterium anhuiense</name>
    <dbReference type="NCBI Taxonomy" id="459526"/>
    <lineage>
        <taxon>Bacteria</taxon>
        <taxon>Pseudomonadati</taxon>
        <taxon>Bacteroidota</taxon>
        <taxon>Flavobacteriia</taxon>
        <taxon>Flavobacteriales</taxon>
        <taxon>Flavobacteriaceae</taxon>
        <taxon>Flavobacterium</taxon>
    </lineage>
</organism>
<keyword evidence="1" id="KW-0812">Transmembrane</keyword>
<sequence length="173" mass="20732">MTEIEIKEKIIEIFKEERQKPNENFEESHFLDFLTFPPHKKDNIKNSFKGVKKYYAFMNRLELEFSICFTLPDLDKMYSIDKITKKVIERIGKRRGNIMIIKQRTQQKETYYIEIFFFILVIASLAFWGINLFSVIISIAFGYAIYWILNSKIKSIKHDKKLKEKILSQKQKG</sequence>
<protein>
    <submittedName>
        <fullName evidence="2">Uncharacterized protein</fullName>
    </submittedName>
</protein>
<dbReference type="EMBL" id="JUIV01000008">
    <property type="protein sequence ID" value="RYJ38540.1"/>
    <property type="molecule type" value="Genomic_DNA"/>
</dbReference>
<keyword evidence="1" id="KW-1133">Transmembrane helix</keyword>
<evidence type="ECO:0000313" key="3">
    <source>
        <dbReference type="Proteomes" id="UP000290433"/>
    </source>
</evidence>